<dbReference type="GO" id="GO:0020037">
    <property type="term" value="F:heme binding"/>
    <property type="evidence" value="ECO:0007669"/>
    <property type="project" value="InterPro"/>
</dbReference>
<dbReference type="GO" id="GO:0005506">
    <property type="term" value="F:iron ion binding"/>
    <property type="evidence" value="ECO:0007669"/>
    <property type="project" value="InterPro"/>
</dbReference>
<proteinExistence type="inferred from homology"/>
<evidence type="ECO:0008006" key="12">
    <source>
        <dbReference type="Google" id="ProtNLM"/>
    </source>
</evidence>
<dbReference type="InterPro" id="IPR036396">
    <property type="entry name" value="Cyt_P450_sf"/>
</dbReference>
<evidence type="ECO:0000313" key="10">
    <source>
        <dbReference type="EMBL" id="OXV07983.1"/>
    </source>
</evidence>
<dbReference type="AlphaFoldDB" id="A0A232LV05"/>
<comment type="similarity">
    <text evidence="2 9">Belongs to the cytochrome P450 family.</text>
</comment>
<dbReference type="OrthoDB" id="2789670at2759"/>
<dbReference type="GO" id="GO:0016705">
    <property type="term" value="F:oxidoreductase activity, acting on paired donors, with incorporation or reduction of molecular oxygen"/>
    <property type="evidence" value="ECO:0007669"/>
    <property type="project" value="InterPro"/>
</dbReference>
<keyword evidence="5 9" id="KW-0560">Oxidoreductase</keyword>
<evidence type="ECO:0000256" key="9">
    <source>
        <dbReference type="RuleBase" id="RU000461"/>
    </source>
</evidence>
<dbReference type="PRINTS" id="PR00385">
    <property type="entry name" value="P450"/>
</dbReference>
<name>A0A232LV05_9EURO</name>
<evidence type="ECO:0000256" key="1">
    <source>
        <dbReference type="ARBA" id="ARBA00001971"/>
    </source>
</evidence>
<keyword evidence="7 9" id="KW-0503">Monooxygenase</keyword>
<dbReference type="InterPro" id="IPR002401">
    <property type="entry name" value="Cyt_P450_E_grp-I"/>
</dbReference>
<evidence type="ECO:0000256" key="6">
    <source>
        <dbReference type="ARBA" id="ARBA00023004"/>
    </source>
</evidence>
<dbReference type="InterPro" id="IPR001128">
    <property type="entry name" value="Cyt_P450"/>
</dbReference>
<dbReference type="PANTHER" id="PTHR46300">
    <property type="entry name" value="P450, PUTATIVE (EUROFUNG)-RELATED-RELATED"/>
    <property type="match status" value="1"/>
</dbReference>
<dbReference type="EMBL" id="NPHW01004390">
    <property type="protein sequence ID" value="OXV07983.1"/>
    <property type="molecule type" value="Genomic_DNA"/>
</dbReference>
<dbReference type="SUPFAM" id="SSF48264">
    <property type="entry name" value="Cytochrome P450"/>
    <property type="match status" value="1"/>
</dbReference>
<dbReference type="PANTHER" id="PTHR46300:SF7">
    <property type="entry name" value="P450, PUTATIVE (EUROFUNG)-RELATED"/>
    <property type="match status" value="1"/>
</dbReference>
<dbReference type="GO" id="GO:0004497">
    <property type="term" value="F:monooxygenase activity"/>
    <property type="evidence" value="ECO:0007669"/>
    <property type="project" value="UniProtKB-KW"/>
</dbReference>
<evidence type="ECO:0000256" key="7">
    <source>
        <dbReference type="ARBA" id="ARBA00023033"/>
    </source>
</evidence>
<dbReference type="PROSITE" id="PS00086">
    <property type="entry name" value="CYTOCHROME_P450"/>
    <property type="match status" value="1"/>
</dbReference>
<keyword evidence="3 8" id="KW-0349">Heme</keyword>
<comment type="caution">
    <text evidence="10">The sequence shown here is derived from an EMBL/GenBank/DDBJ whole genome shotgun (WGS) entry which is preliminary data.</text>
</comment>
<evidence type="ECO:0000256" key="8">
    <source>
        <dbReference type="PIRSR" id="PIRSR602401-1"/>
    </source>
</evidence>
<dbReference type="Proteomes" id="UP000243515">
    <property type="component" value="Unassembled WGS sequence"/>
</dbReference>
<dbReference type="Pfam" id="PF00067">
    <property type="entry name" value="p450"/>
    <property type="match status" value="1"/>
</dbReference>
<protein>
    <recommendedName>
        <fullName evidence="12">O-methylsterigmatocystin oxidoreductase</fullName>
    </recommendedName>
</protein>
<feature type="binding site" description="axial binding residue" evidence="8">
    <location>
        <position position="440"/>
    </location>
    <ligand>
        <name>heme</name>
        <dbReference type="ChEBI" id="CHEBI:30413"/>
    </ligand>
    <ligandPart>
        <name>Fe</name>
        <dbReference type="ChEBI" id="CHEBI:18248"/>
    </ligandPart>
</feature>
<dbReference type="InterPro" id="IPR017972">
    <property type="entry name" value="Cyt_P450_CS"/>
</dbReference>
<evidence type="ECO:0000313" key="11">
    <source>
        <dbReference type="Proteomes" id="UP000243515"/>
    </source>
</evidence>
<keyword evidence="4 8" id="KW-0479">Metal-binding</keyword>
<evidence type="ECO:0000256" key="2">
    <source>
        <dbReference type="ARBA" id="ARBA00010617"/>
    </source>
</evidence>
<keyword evidence="11" id="KW-1185">Reference proteome</keyword>
<gene>
    <name evidence="10" type="ORF">Egran_04247</name>
</gene>
<accession>A0A232LV05</accession>
<evidence type="ECO:0000256" key="3">
    <source>
        <dbReference type="ARBA" id="ARBA00022617"/>
    </source>
</evidence>
<organism evidence="10 11">
    <name type="scientific">Elaphomyces granulatus</name>
    <dbReference type="NCBI Taxonomy" id="519963"/>
    <lineage>
        <taxon>Eukaryota</taxon>
        <taxon>Fungi</taxon>
        <taxon>Dikarya</taxon>
        <taxon>Ascomycota</taxon>
        <taxon>Pezizomycotina</taxon>
        <taxon>Eurotiomycetes</taxon>
        <taxon>Eurotiomycetidae</taxon>
        <taxon>Eurotiales</taxon>
        <taxon>Elaphomycetaceae</taxon>
        <taxon>Elaphomyces</taxon>
    </lineage>
</organism>
<evidence type="ECO:0000256" key="4">
    <source>
        <dbReference type="ARBA" id="ARBA00022723"/>
    </source>
</evidence>
<keyword evidence="6 8" id="KW-0408">Iron</keyword>
<sequence>MAWISIILGIGGLYLLKIFLQDRNRTSMRAPLPPGPKPQFLVGNLKDLPKPGEREWEHWLKHKDLYSGISSVTVMGQTLVIINDVKLAYELMEKRSSFTSSRPKQYFAGEMLGWKNSLAFSPYSSRFRVMRKKVAKILGSQVAASHFSPLQEAEVGHFLLHLLESPENIMEHIRREAGTVILRIAYGYNAETHKNDPLIDLAGDAMDQFGQAAVPGAWLVDVMPFLRYLPDWFPGTGFKRTAKEWARIVFELKERPYALVKHQMAQGKYQSSFLSALLEEGESNAEEASINKWSAASLFSAGADTTVSSMACFFLVMTLFPEVQRKAQQEIDQVIGSGRLPTFKDRANLPYIDAVVKEIFRWHPAAPMSLPHMTTEDDICEGYLIPKGAYLLANIWWFGHDPTVYHDPMAFKPERFLATDNHTPEPDPHRLSFGFGRRICPGRILADNTVYLNIVQSLAVFSISKVVENGREVDPEVKFLPGVVSHPAPYKTYIKPRSLKHEALIRSIEKTHPWQESDAKKLETATY</sequence>
<dbReference type="Gene3D" id="1.10.630.10">
    <property type="entry name" value="Cytochrome P450"/>
    <property type="match status" value="1"/>
</dbReference>
<dbReference type="CDD" id="cd11065">
    <property type="entry name" value="CYP64-like"/>
    <property type="match status" value="1"/>
</dbReference>
<dbReference type="InterPro" id="IPR050364">
    <property type="entry name" value="Cytochrome_P450_fung"/>
</dbReference>
<dbReference type="PRINTS" id="PR00463">
    <property type="entry name" value="EP450I"/>
</dbReference>
<comment type="cofactor">
    <cofactor evidence="1 8">
        <name>heme</name>
        <dbReference type="ChEBI" id="CHEBI:30413"/>
    </cofactor>
</comment>
<reference evidence="10 11" key="1">
    <citation type="journal article" date="2015" name="Environ. Microbiol.">
        <title>Metagenome sequence of Elaphomyces granulatus from sporocarp tissue reveals Ascomycota ectomycorrhizal fingerprints of genome expansion and a Proteobacteria-rich microbiome.</title>
        <authorList>
            <person name="Quandt C.A."/>
            <person name="Kohler A."/>
            <person name="Hesse C.N."/>
            <person name="Sharpton T.J."/>
            <person name="Martin F."/>
            <person name="Spatafora J.W."/>
        </authorList>
    </citation>
    <scope>NUCLEOTIDE SEQUENCE [LARGE SCALE GENOMIC DNA]</scope>
    <source>
        <strain evidence="10 11">OSC145934</strain>
    </source>
</reference>
<evidence type="ECO:0000256" key="5">
    <source>
        <dbReference type="ARBA" id="ARBA00023002"/>
    </source>
</evidence>